<dbReference type="InterPro" id="IPR002052">
    <property type="entry name" value="DNA_methylase_N6_adenine_CS"/>
</dbReference>
<comment type="caution">
    <text evidence="7">The sequence shown here is derived from an EMBL/GenBank/DDBJ whole genome shotgun (WGS) entry which is preliminary data.</text>
</comment>
<evidence type="ECO:0000313" key="8">
    <source>
        <dbReference type="Proteomes" id="UP000638462"/>
    </source>
</evidence>
<evidence type="ECO:0000256" key="3">
    <source>
        <dbReference type="ARBA" id="ARBA00022679"/>
    </source>
</evidence>
<organism evidence="7 8">
    <name type="scientific">Pseudoalteromonas gelatinilytica</name>
    <dbReference type="NCBI Taxonomy" id="1703256"/>
    <lineage>
        <taxon>Bacteria</taxon>
        <taxon>Pseudomonadati</taxon>
        <taxon>Pseudomonadota</taxon>
        <taxon>Gammaproteobacteria</taxon>
        <taxon>Alteromonadales</taxon>
        <taxon>Pseudoalteromonadaceae</taxon>
        <taxon>Pseudoalteromonas</taxon>
    </lineage>
</organism>
<dbReference type="PRINTS" id="PR00507">
    <property type="entry name" value="N12N6MTFRASE"/>
</dbReference>
<dbReference type="SUPFAM" id="SSF53335">
    <property type="entry name" value="S-adenosyl-L-methionine-dependent methyltransferases"/>
    <property type="match status" value="1"/>
</dbReference>
<dbReference type="Pfam" id="PF07669">
    <property type="entry name" value="Eco57I"/>
    <property type="match status" value="1"/>
</dbReference>
<reference evidence="8" key="1">
    <citation type="journal article" date="2019" name="Int. J. Syst. Evol. Microbiol.">
        <title>The Global Catalogue of Microorganisms (GCM) 10K type strain sequencing project: providing services to taxonomists for standard genome sequencing and annotation.</title>
        <authorList>
            <consortium name="The Broad Institute Genomics Platform"/>
            <consortium name="The Broad Institute Genome Sequencing Center for Infectious Disease"/>
            <person name="Wu L."/>
            <person name="Ma J."/>
        </authorList>
    </citation>
    <scope>NUCLEOTIDE SEQUENCE [LARGE SCALE GENOMIC DNA]</scope>
    <source>
        <strain evidence="8">CGMCC 1.15394</strain>
    </source>
</reference>
<dbReference type="InterPro" id="IPR011639">
    <property type="entry name" value="MethylTrfase_TaqI-like_dom"/>
</dbReference>
<keyword evidence="3" id="KW-0808">Transferase</keyword>
<evidence type="ECO:0000256" key="1">
    <source>
        <dbReference type="ARBA" id="ARBA00011900"/>
    </source>
</evidence>
<keyword evidence="4" id="KW-0949">S-adenosyl-L-methionine</keyword>
<dbReference type="Gene3D" id="3.40.50.150">
    <property type="entry name" value="Vaccinia Virus protein VP39"/>
    <property type="match status" value="1"/>
</dbReference>
<dbReference type="PROSITE" id="PS00092">
    <property type="entry name" value="N6_MTASE"/>
    <property type="match status" value="1"/>
</dbReference>
<dbReference type="PANTHER" id="PTHR33841:SF1">
    <property type="entry name" value="DNA METHYLTRANSFERASE A"/>
    <property type="match status" value="1"/>
</dbReference>
<evidence type="ECO:0000256" key="4">
    <source>
        <dbReference type="ARBA" id="ARBA00022691"/>
    </source>
</evidence>
<dbReference type="EC" id="2.1.1.72" evidence="1"/>
<dbReference type="InterPro" id="IPR029063">
    <property type="entry name" value="SAM-dependent_MTases_sf"/>
</dbReference>
<evidence type="ECO:0000256" key="2">
    <source>
        <dbReference type="ARBA" id="ARBA00022603"/>
    </source>
</evidence>
<gene>
    <name evidence="7" type="ORF">GCM10008027_15180</name>
</gene>
<accession>A0ABQ1TDJ6</accession>
<proteinExistence type="predicted"/>
<dbReference type="GO" id="GO:0008168">
    <property type="term" value="F:methyltransferase activity"/>
    <property type="evidence" value="ECO:0007669"/>
    <property type="project" value="UniProtKB-KW"/>
</dbReference>
<sequence length="994" mass="115340">MDINGLVKKYEDDKDVYQSAKYNETQLRTDFLDPLFSLLGWDITNANGKPTNEREVLVEEGLKAKKGANTKKPDYTFRLFSERKFFVEAKKPSVDISTDPAPAKQVRRYGFTAKLKISVLSNFEYLAIYDCSSQVKEDEHVNHSRIKLYHYTQYAEKFDEIYALLGRCNVYNGQFDGEWSHIEDKINRFSVDTLFLQQINEWRLKLAEKFVEIKPDVLDLELNDLTQLYINSIVFLRVCEDRDLEEYETLFSFAENEDYQSLIRKLQESDKKYNSGLFNLQYINDFISDRNSYIWTIIKQLYYPESTYSFSVFSSDILGNIYEIFLGEKITHSNGELKLIPKEENVDRDIVTTPTHIIKDILRKTVVDYCNGKSDKEILSSKFADIACGSGAFLLELFQTLQDILIDYYIVNDQSQLQPISHNTFKLKYAVKQELLVSCIYGVDKDLNATKAAEFGLLLKLLEGEDNESISIPVLPKLDANVFFGNSLIESSDIKNESDFEIVNPFDFGKLTFDVVVGNPPYLATENIKQITPKEHLIYSKKYESAYKQFDKYFVFVERAIGLLNDGGYFGYILPSKFMKVGAGKNLRAFLSKNKLVSEIISFGSNQVFKNKTTYTCLLFARKQKNEDFNFIEVANLDDWKVRTHEDVKDDSVDINTLTSDTWILEKNTQKLLGILEQKTIPLIEVLGNKTIENGIQTSANNVYIHKPIKEDEHFIYFEYGGNQYHIEKELTRPYFKTGRGEDTLYTYRDVQPNAFVIYPYRKIDNRVVLVEYEELQSDYPNLFNFLHVIREKLDNDKRDIKPEPTSPNEWYRYGRSQSLENCDVPLKIVVGVLSSGYKYSIDRKRTFISSGGTAGYCPINVPSECPYSIFYIQALLSSKYLEWFASIYGEVFRGGFVARGTKVLKRMPIIPINFDNRESKDLHDDIALKQEQLNELFEKIELNNGNERTTIPLRRQFEQLKVGLELKLKDLFNLGELDKEIPKISEIYNKEED</sequence>
<keyword evidence="8" id="KW-1185">Reference proteome</keyword>
<dbReference type="GO" id="GO:0032259">
    <property type="term" value="P:methylation"/>
    <property type="evidence" value="ECO:0007669"/>
    <property type="project" value="UniProtKB-KW"/>
</dbReference>
<dbReference type="InterPro" id="IPR050953">
    <property type="entry name" value="N4_N6_ade-DNA_methylase"/>
</dbReference>
<keyword evidence="2 7" id="KW-0489">Methyltransferase</keyword>
<dbReference type="PANTHER" id="PTHR33841">
    <property type="entry name" value="DNA METHYLTRANSFERASE YEEA-RELATED"/>
    <property type="match status" value="1"/>
</dbReference>
<feature type="domain" description="Type II methyltransferase M.TaqI-like" evidence="6">
    <location>
        <begin position="439"/>
        <end position="609"/>
    </location>
</feature>
<dbReference type="Proteomes" id="UP000638462">
    <property type="component" value="Unassembled WGS sequence"/>
</dbReference>
<evidence type="ECO:0000256" key="5">
    <source>
        <dbReference type="ARBA" id="ARBA00047942"/>
    </source>
</evidence>
<name>A0ABQ1TDJ6_9GAMM</name>
<protein>
    <recommendedName>
        <fullName evidence="1">site-specific DNA-methyltransferase (adenine-specific)</fullName>
        <ecNumber evidence="1">2.1.1.72</ecNumber>
    </recommendedName>
</protein>
<dbReference type="EMBL" id="BMIT01000005">
    <property type="protein sequence ID" value="GGE91305.1"/>
    <property type="molecule type" value="Genomic_DNA"/>
</dbReference>
<evidence type="ECO:0000313" key="7">
    <source>
        <dbReference type="EMBL" id="GGE91305.1"/>
    </source>
</evidence>
<comment type="catalytic activity">
    <reaction evidence="5">
        <text>a 2'-deoxyadenosine in DNA + S-adenosyl-L-methionine = an N(6)-methyl-2'-deoxyadenosine in DNA + S-adenosyl-L-homocysteine + H(+)</text>
        <dbReference type="Rhea" id="RHEA:15197"/>
        <dbReference type="Rhea" id="RHEA-COMP:12418"/>
        <dbReference type="Rhea" id="RHEA-COMP:12419"/>
        <dbReference type="ChEBI" id="CHEBI:15378"/>
        <dbReference type="ChEBI" id="CHEBI:57856"/>
        <dbReference type="ChEBI" id="CHEBI:59789"/>
        <dbReference type="ChEBI" id="CHEBI:90615"/>
        <dbReference type="ChEBI" id="CHEBI:90616"/>
        <dbReference type="EC" id="2.1.1.72"/>
    </reaction>
</comment>
<evidence type="ECO:0000259" key="6">
    <source>
        <dbReference type="Pfam" id="PF07669"/>
    </source>
</evidence>